<evidence type="ECO:0000313" key="2">
    <source>
        <dbReference type="Proteomes" id="UP001576762"/>
    </source>
</evidence>
<evidence type="ECO:0000313" key="1">
    <source>
        <dbReference type="EMBL" id="MFB2717341.1"/>
    </source>
</evidence>
<dbReference type="Proteomes" id="UP001576762">
    <property type="component" value="Unassembled WGS sequence"/>
</dbReference>
<reference evidence="1 2" key="1">
    <citation type="submission" date="2024-09" db="EMBL/GenBank/DDBJ databases">
        <title>Draft genome sequences of 6 high pH adapted Marinobacter shengliensis sp. isolated from Mariana forearc serpentinite mud volcanoes.</title>
        <authorList>
            <person name="Elkassas S."/>
            <person name="Serres M."/>
            <person name="Michael N."/>
            <person name="Amina P."/>
            <person name="Teodora Z."/>
            <person name="Julie H."/>
        </authorList>
    </citation>
    <scope>NUCLEOTIDE SEQUENCE [LARGE SCALE GENOMIC DNA]</scope>
    <source>
        <strain evidence="1 2">EB4</strain>
    </source>
</reference>
<gene>
    <name evidence="1" type="ORF">ACE05E_17825</name>
</gene>
<dbReference type="Pfam" id="PF11153">
    <property type="entry name" value="DUF2931"/>
    <property type="match status" value="1"/>
</dbReference>
<sequence length="209" mass="23511">MHNERVLRATFITLFSFLAVACSSEPREYDFAVSVAGGPEGWPVWVEEVIVDQSWRVPAGGIEHGFDQHPPMGGVAVLGPKPAPGEIYARWFSHRTEKFYDVALSLPEDLDDKLRKWYRDYPLEDYSHTLIVGFSGKGEALAWWKAFCSTCNYDRSHDFSTPLVENVKGEVVEGDPGRYNVRTGEHVERGTIPPPPMWLIRQSDGDAGN</sequence>
<accession>A0ABV4WAW1</accession>
<keyword evidence="2" id="KW-1185">Reference proteome</keyword>
<dbReference type="InterPro" id="IPR021326">
    <property type="entry name" value="DUF2931"/>
</dbReference>
<dbReference type="EMBL" id="JBHFLD010000032">
    <property type="protein sequence ID" value="MFB2717341.1"/>
    <property type="molecule type" value="Genomic_DNA"/>
</dbReference>
<organism evidence="1 2">
    <name type="scientific">Marinobacter shengliensis</name>
    <dbReference type="NCBI Taxonomy" id="1389223"/>
    <lineage>
        <taxon>Bacteria</taxon>
        <taxon>Pseudomonadati</taxon>
        <taxon>Pseudomonadota</taxon>
        <taxon>Gammaproteobacteria</taxon>
        <taxon>Pseudomonadales</taxon>
        <taxon>Marinobacteraceae</taxon>
        <taxon>Marinobacter</taxon>
    </lineage>
</organism>
<comment type="caution">
    <text evidence="1">The sequence shown here is derived from an EMBL/GenBank/DDBJ whole genome shotgun (WGS) entry which is preliminary data.</text>
</comment>
<dbReference type="PROSITE" id="PS51257">
    <property type="entry name" value="PROKAR_LIPOPROTEIN"/>
    <property type="match status" value="1"/>
</dbReference>
<proteinExistence type="predicted"/>
<name>A0ABV4WAW1_9GAMM</name>
<dbReference type="RefSeq" id="WP_286920571.1">
    <property type="nucleotide sequence ID" value="NZ_JBHFLD010000032.1"/>
</dbReference>
<protein>
    <submittedName>
        <fullName evidence="1">DUF2931 family protein</fullName>
    </submittedName>
</protein>